<protein>
    <recommendedName>
        <fullName evidence="1">Heterokaryon incompatibility domain-containing protein</fullName>
    </recommendedName>
</protein>
<gene>
    <name evidence="2" type="ORF">LTR97_009910</name>
</gene>
<accession>A0AAN7WB18</accession>
<comment type="caution">
    <text evidence="2">The sequence shown here is derived from an EMBL/GenBank/DDBJ whole genome shotgun (WGS) entry which is preliminary data.</text>
</comment>
<reference evidence="2" key="1">
    <citation type="submission" date="2023-08" db="EMBL/GenBank/DDBJ databases">
        <title>Black Yeasts Isolated from many extreme environments.</title>
        <authorList>
            <person name="Coleine C."/>
            <person name="Stajich J.E."/>
            <person name="Selbmann L."/>
        </authorList>
    </citation>
    <scope>NUCLEOTIDE SEQUENCE</scope>
    <source>
        <strain evidence="2">CCFEE 5810</strain>
    </source>
</reference>
<dbReference type="PANTHER" id="PTHR24148">
    <property type="entry name" value="ANKYRIN REPEAT DOMAIN-CONTAINING PROTEIN 39 HOMOLOG-RELATED"/>
    <property type="match status" value="1"/>
</dbReference>
<name>A0AAN7WB18_9PEZI</name>
<dbReference type="EMBL" id="JAVRQU010000016">
    <property type="protein sequence ID" value="KAK5694288.1"/>
    <property type="molecule type" value="Genomic_DNA"/>
</dbReference>
<evidence type="ECO:0000313" key="3">
    <source>
        <dbReference type="Proteomes" id="UP001310594"/>
    </source>
</evidence>
<dbReference type="Pfam" id="PF06985">
    <property type="entry name" value="HET"/>
    <property type="match status" value="1"/>
</dbReference>
<evidence type="ECO:0000259" key="1">
    <source>
        <dbReference type="Pfam" id="PF06985"/>
    </source>
</evidence>
<dbReference type="Proteomes" id="UP001310594">
    <property type="component" value="Unassembled WGS sequence"/>
</dbReference>
<dbReference type="Pfam" id="PF26639">
    <property type="entry name" value="Het-6_barrel"/>
    <property type="match status" value="1"/>
</dbReference>
<dbReference type="InterPro" id="IPR052895">
    <property type="entry name" value="HetReg/Transcr_Mod"/>
</dbReference>
<dbReference type="AlphaFoldDB" id="A0AAN7WB18"/>
<feature type="domain" description="Heterokaryon incompatibility" evidence="1">
    <location>
        <begin position="54"/>
        <end position="209"/>
    </location>
</feature>
<organism evidence="2 3">
    <name type="scientific">Elasticomyces elasticus</name>
    <dbReference type="NCBI Taxonomy" id="574655"/>
    <lineage>
        <taxon>Eukaryota</taxon>
        <taxon>Fungi</taxon>
        <taxon>Dikarya</taxon>
        <taxon>Ascomycota</taxon>
        <taxon>Pezizomycotina</taxon>
        <taxon>Dothideomycetes</taxon>
        <taxon>Dothideomycetidae</taxon>
        <taxon>Mycosphaerellales</taxon>
        <taxon>Teratosphaeriaceae</taxon>
        <taxon>Elasticomyces</taxon>
    </lineage>
</organism>
<dbReference type="PANTHER" id="PTHR24148:SF82">
    <property type="entry name" value="HETEROKARYON INCOMPATIBILITY DOMAIN-CONTAINING PROTEIN"/>
    <property type="match status" value="1"/>
</dbReference>
<proteinExistence type="predicted"/>
<sequence length="612" mass="70040">MGTPKKLRRPGYDKLDASRTEIRLLVLKKAAQVCDDIHCELRVVSLAKRPRPIYNTISYVWGDERERRMIYLNGRRTPTIANAEQVLRRFRLIDRDRMLWLDALCINQGDLSERGEQVALMKDVYTGSSHNLIWLGEDDGFMAQAAPKITELYCEACSKTGGLSRMREVIYNMHGYPLYEQPIPPTLDCVGMFRLWERPWFLRLWVVQEAALPRSSSMFCGEYELDLKLVLTAAMWFVYRLGFTTRLSQSVGKGLQCIVVMWEQTWRDSEYTASILQHRPPSSLLRLLKGLEAFQARDPRDHVYGILGLYQLLFVHEKIPRELTPDYNKSLRDVLVGAMIAAFRQSLRTGMLESFGTLNHRPGDLECSNSDLPSWVLRLHRPVDRQYEAGTNKGPDEFRACGRRVLSSVEIAGEYDSILILKGIIISHVKHVEPVWTRAKFCFLETVAKKLTESLRTLTGLQVDTKPFALTLVAGLHYSGRPFFPGELTASFRAMLRRLTLGPTLADDEDSSSFEMREARAAMYFSAMEVACRNRCVFVTQAGQLGLGPRVIRVGDVAAVLWGFRRPVLLRPFPGGNRYKLCDEVYMHDMMDGKWADAQMAEGRKEDVFYIH</sequence>
<evidence type="ECO:0000313" key="2">
    <source>
        <dbReference type="EMBL" id="KAK5694288.1"/>
    </source>
</evidence>
<dbReference type="InterPro" id="IPR010730">
    <property type="entry name" value="HET"/>
</dbReference>